<gene>
    <name evidence="2" type="ORF">I7412_17125</name>
</gene>
<comment type="caution">
    <text evidence="2">The sequence shown here is derived from an EMBL/GenBank/DDBJ whole genome shotgun (WGS) entry which is preliminary data.</text>
</comment>
<dbReference type="InterPro" id="IPR016040">
    <property type="entry name" value="NAD(P)-bd_dom"/>
</dbReference>
<dbReference type="PANTHER" id="PTHR43162">
    <property type="match status" value="1"/>
</dbReference>
<proteinExistence type="predicted"/>
<dbReference type="Gene3D" id="3.40.50.720">
    <property type="entry name" value="NAD(P)-binding Rossmann-like Domain"/>
    <property type="match status" value="1"/>
</dbReference>
<dbReference type="PANTHER" id="PTHR43162:SF1">
    <property type="entry name" value="PRESTALK A DIFFERENTIATION PROTEIN A"/>
    <property type="match status" value="1"/>
</dbReference>
<dbReference type="SUPFAM" id="SSF51735">
    <property type="entry name" value="NAD(P)-binding Rossmann-fold domains"/>
    <property type="match status" value="1"/>
</dbReference>
<dbReference type="Pfam" id="PF13460">
    <property type="entry name" value="NAD_binding_10"/>
    <property type="match status" value="1"/>
</dbReference>
<evidence type="ECO:0000259" key="1">
    <source>
        <dbReference type="Pfam" id="PF13460"/>
    </source>
</evidence>
<protein>
    <submittedName>
        <fullName evidence="2">NAD(P)H-binding protein</fullName>
    </submittedName>
</protein>
<sequence length="286" mass="29652">MILVTGATGTVGREVLRLLVARGAAVRAMTRNPANVPGSLGVDIARADFDDSASLRAAVAGAERVFLLTAPASPATHHDVALLDAAVAAGVSRVVKLSAIGTGETDAHGREVGAWHRRAEEAVRASPMAWTVLRPSSFASNTLHWAAPIRSGNPIPNLTGDGRQGVIDPRDVAAVAVEALTCSAHTGQTYTLTGPELLAVPDQAAQLQRLLGTAVTTVDMPLDVARKEMLASGMDTSAVDVIITGSGWARAGHNAILTDDVPRLLGRPATSFEAWALDHLDTFTGA</sequence>
<organism evidence="2 3">
    <name type="scientific">Frankia nepalensis</name>
    <dbReference type="NCBI Taxonomy" id="1836974"/>
    <lineage>
        <taxon>Bacteria</taxon>
        <taxon>Bacillati</taxon>
        <taxon>Actinomycetota</taxon>
        <taxon>Actinomycetes</taxon>
        <taxon>Frankiales</taxon>
        <taxon>Frankiaceae</taxon>
        <taxon>Frankia</taxon>
    </lineage>
</organism>
<dbReference type="AlphaFoldDB" id="A0A937RB01"/>
<evidence type="ECO:0000313" key="2">
    <source>
        <dbReference type="EMBL" id="MBL7628848.1"/>
    </source>
</evidence>
<dbReference type="Proteomes" id="UP000604475">
    <property type="component" value="Unassembled WGS sequence"/>
</dbReference>
<dbReference type="EMBL" id="JAEACQ010000196">
    <property type="protein sequence ID" value="MBL7628848.1"/>
    <property type="molecule type" value="Genomic_DNA"/>
</dbReference>
<dbReference type="InterPro" id="IPR036291">
    <property type="entry name" value="NAD(P)-bd_dom_sf"/>
</dbReference>
<feature type="domain" description="NAD(P)-binding" evidence="1">
    <location>
        <begin position="6"/>
        <end position="181"/>
    </location>
</feature>
<dbReference type="Gene3D" id="3.90.25.10">
    <property type="entry name" value="UDP-galactose 4-epimerase, domain 1"/>
    <property type="match status" value="1"/>
</dbReference>
<accession>A0A937RB01</accession>
<keyword evidence="3" id="KW-1185">Reference proteome</keyword>
<name>A0A937RB01_9ACTN</name>
<dbReference type="InterPro" id="IPR051604">
    <property type="entry name" value="Ergot_Alk_Oxidoreductase"/>
</dbReference>
<dbReference type="RefSeq" id="WP_202999208.1">
    <property type="nucleotide sequence ID" value="NZ_JADWYU010000196.1"/>
</dbReference>
<reference evidence="2" key="1">
    <citation type="submission" date="2020-12" db="EMBL/GenBank/DDBJ databases">
        <title>Genomic characterization of non-nitrogen-fixing Frankia strains.</title>
        <authorList>
            <person name="Carlos-Shanley C."/>
            <person name="Guerra T."/>
            <person name="Hahn D."/>
        </authorList>
    </citation>
    <scope>NUCLEOTIDE SEQUENCE</scope>
    <source>
        <strain evidence="2">CN6</strain>
    </source>
</reference>
<evidence type="ECO:0000313" key="3">
    <source>
        <dbReference type="Proteomes" id="UP000604475"/>
    </source>
</evidence>